<reference evidence="2" key="2">
    <citation type="submission" date="2015-11" db="EMBL/GenBank/DDBJ databases">
        <authorList>
            <person name="Zhang Y."/>
            <person name="Guo Z."/>
        </authorList>
    </citation>
    <scope>NUCLEOTIDE SEQUENCE [LARGE SCALE GENOMIC DNA]</scope>
    <source>
        <strain evidence="2">JGI-4</strain>
    </source>
</reference>
<accession>A0A0P1PAE1</accession>
<accession>A0A0P1LET8</accession>
<dbReference type="Proteomes" id="UP000182200">
    <property type="component" value="Unassembled WGS sequence"/>
</dbReference>
<evidence type="ECO:0000313" key="2">
    <source>
        <dbReference type="EMBL" id="CUU03920.1"/>
    </source>
</evidence>
<gene>
    <name evidence="2" type="ORF">JGI4_00888</name>
    <name evidence="1" type="ORF">JGI8_00323</name>
</gene>
<evidence type="ECO:0000313" key="4">
    <source>
        <dbReference type="Proteomes" id="UP000182200"/>
    </source>
</evidence>
<accession>A0A0P1M8V4</accession>
<protein>
    <recommendedName>
        <fullName evidence="5">Outer membrane protein beta-barrel domain-containing protein</fullName>
    </recommendedName>
</protein>
<evidence type="ECO:0000313" key="1">
    <source>
        <dbReference type="EMBL" id="CUS79473.1"/>
    </source>
</evidence>
<dbReference type="EMBL" id="FAOP01000004">
    <property type="protein sequence ID" value="CUU03920.1"/>
    <property type="molecule type" value="Genomic_DNA"/>
</dbReference>
<accession>A0A0S4MY91</accession>
<keyword evidence="4" id="KW-1185">Reference proteome</keyword>
<accession>A0A0P1ML66</accession>
<evidence type="ECO:0008006" key="5">
    <source>
        <dbReference type="Google" id="ProtNLM"/>
    </source>
</evidence>
<accession>A0A0N7MQ80</accession>
<evidence type="ECO:0000313" key="3">
    <source>
        <dbReference type="Proteomes" id="UP000182011"/>
    </source>
</evidence>
<dbReference type="EMBL" id="CZVI01000002">
    <property type="protein sequence ID" value="CUS79473.1"/>
    <property type="molecule type" value="Genomic_DNA"/>
</dbReference>
<sequence length="237" mass="26983">MHQVKLKLWLVITILSLILTHTLTTQNLNLKNRNYVCLSAGLGANYINFPDVSDYITSITGKRTKEFDGAPEFWASTEFKIGRDIAIKIDYSYISKQYNIEETSTGVSLNYIFTYKVHNPVLTLNYLLFQEQEIYIVKFGAGLGFTKGYFSQFLPLSGKEVTYGTNGGILKLEAIFSSRLGEKVYVHLSTDVKIGLTDEARDANGNKLIIRKPFEEDRNLRLNFTGVAIRFGFSYYF</sequence>
<dbReference type="RefSeq" id="WP_141653866.1">
    <property type="nucleotide sequence ID" value="NZ_CZVI01000002.1"/>
</dbReference>
<reference evidence="3 4" key="1">
    <citation type="submission" date="2015-11" db="EMBL/GenBank/DDBJ databases">
        <authorList>
            <person name="Varghese N."/>
        </authorList>
    </citation>
    <scope>NUCLEOTIDE SEQUENCE [LARGE SCALE GENOMIC DNA]</scope>
    <source>
        <strain evidence="1 4">JGI-8</strain>
    </source>
</reference>
<accession>A0A0N7MP28</accession>
<dbReference type="STRING" id="1633631.GCA_001442925_00887"/>
<organism evidence="2 3">
    <name type="scientific">Candidatus Kryptonium thompsonii</name>
    <dbReference type="NCBI Taxonomy" id="1633631"/>
    <lineage>
        <taxon>Bacteria</taxon>
        <taxon>Pseudomonadati</taxon>
        <taxon>Candidatus Kryptoniota</taxon>
        <taxon>Candidatus Kryptonium</taxon>
    </lineage>
</organism>
<proteinExistence type="predicted"/>
<dbReference type="Proteomes" id="UP000182011">
    <property type="component" value="Unassembled WGS sequence"/>
</dbReference>
<accession>A0A0P1M0V0</accession>
<name>A0A0P1ML66_9BACT</name>
<dbReference type="AlphaFoldDB" id="A0A0P1ML66"/>